<feature type="transmembrane region" description="Helical" evidence="5">
    <location>
        <begin position="58"/>
        <end position="81"/>
    </location>
</feature>
<evidence type="ECO:0000313" key="7">
    <source>
        <dbReference type="EnsemblMetazoa" id="XP_011408592.1"/>
    </source>
</evidence>
<dbReference type="RefSeq" id="XP_011408592.1">
    <property type="nucleotide sequence ID" value="XM_011410290.1"/>
</dbReference>
<dbReference type="PANTHER" id="PTHR23112">
    <property type="entry name" value="G PROTEIN-COUPLED RECEPTOR 157-RELATED"/>
    <property type="match status" value="1"/>
</dbReference>
<evidence type="ECO:0000259" key="6">
    <source>
        <dbReference type="PROSITE" id="PS50261"/>
    </source>
</evidence>
<dbReference type="GeneID" id="105315588"/>
<keyword evidence="3 5" id="KW-1133">Transmembrane helix</keyword>
<dbReference type="GO" id="GO:0007189">
    <property type="term" value="P:adenylate cyclase-activating G protein-coupled receptor signaling pathway"/>
    <property type="evidence" value="ECO:0007669"/>
    <property type="project" value="TreeGrafter"/>
</dbReference>
<dbReference type="PROSITE" id="PS50261">
    <property type="entry name" value="G_PROTEIN_RECEP_F2_4"/>
    <property type="match status" value="1"/>
</dbReference>
<accession>A0AAN0ISC4</accession>
<evidence type="ECO:0000256" key="1">
    <source>
        <dbReference type="ARBA" id="ARBA00004141"/>
    </source>
</evidence>
<evidence type="ECO:0000313" key="8">
    <source>
        <dbReference type="Proteomes" id="UP000007879"/>
    </source>
</evidence>
<proteinExistence type="predicted"/>
<dbReference type="KEGG" id="aqu:105315588"/>
<evidence type="ECO:0000256" key="2">
    <source>
        <dbReference type="ARBA" id="ARBA00022692"/>
    </source>
</evidence>
<dbReference type="AlphaFoldDB" id="A0AAN0ISC4"/>
<comment type="subcellular location">
    <subcellularLocation>
        <location evidence="1">Membrane</location>
        <topology evidence="1">Multi-pass membrane protein</topology>
    </subcellularLocation>
</comment>
<evidence type="ECO:0000256" key="3">
    <source>
        <dbReference type="ARBA" id="ARBA00022989"/>
    </source>
</evidence>
<evidence type="ECO:0000256" key="5">
    <source>
        <dbReference type="SAM" id="Phobius"/>
    </source>
</evidence>
<evidence type="ECO:0000256" key="4">
    <source>
        <dbReference type="ARBA" id="ARBA00023136"/>
    </source>
</evidence>
<protein>
    <recommendedName>
        <fullName evidence="6">G-protein coupled receptors family 2 profile 2 domain-containing protein</fullName>
    </recommendedName>
</protein>
<feature type="transmembrane region" description="Helical" evidence="5">
    <location>
        <begin position="188"/>
        <end position="208"/>
    </location>
</feature>
<reference evidence="7" key="2">
    <citation type="submission" date="2024-06" db="UniProtKB">
        <authorList>
            <consortium name="EnsemblMetazoa"/>
        </authorList>
    </citation>
    <scope>IDENTIFICATION</scope>
</reference>
<sequence>MDGRQSEDNLTFCNVSVKELRYILILCSTDGSVCAFLCAVAIAAMIFFRLFTLLTHRLLLYMLIAVMCYSSLVAIQLLALWRDYLLNKEYANDCIAEGFLLMYFAWVMLLATLMVTLHLTSMVLFPSLFQKLTKMEPFYLLFPWIFPLFIVWIPFVHSNYGISGSWCWIRLYNEDCTQNKEGVIEEYAVWYGELIVGLVFNNIALLAIA</sequence>
<dbReference type="GO" id="GO:0005886">
    <property type="term" value="C:plasma membrane"/>
    <property type="evidence" value="ECO:0007669"/>
    <property type="project" value="TreeGrafter"/>
</dbReference>
<name>A0AAN0ISC4_AMPQE</name>
<keyword evidence="4 5" id="KW-0472">Membrane</keyword>
<dbReference type="InterPro" id="IPR017981">
    <property type="entry name" value="GPCR_2-like_7TM"/>
</dbReference>
<keyword evidence="8" id="KW-1185">Reference proteome</keyword>
<feature type="transmembrane region" description="Helical" evidence="5">
    <location>
        <begin position="20"/>
        <end position="51"/>
    </location>
</feature>
<feature type="domain" description="G-protein coupled receptors family 2 profile 2" evidence="6">
    <location>
        <begin position="23"/>
        <end position="209"/>
    </location>
</feature>
<feature type="transmembrane region" description="Helical" evidence="5">
    <location>
        <begin position="137"/>
        <end position="155"/>
    </location>
</feature>
<dbReference type="EnsemblMetazoa" id="XM_011410290.1">
    <property type="protein sequence ID" value="XP_011408592.1"/>
    <property type="gene ID" value="LOC105315588"/>
</dbReference>
<reference evidence="8" key="1">
    <citation type="journal article" date="2010" name="Nature">
        <title>The Amphimedon queenslandica genome and the evolution of animal complexity.</title>
        <authorList>
            <person name="Srivastava M."/>
            <person name="Simakov O."/>
            <person name="Chapman J."/>
            <person name="Fahey B."/>
            <person name="Gauthier M.E."/>
            <person name="Mitros T."/>
            <person name="Richards G.S."/>
            <person name="Conaco C."/>
            <person name="Dacre M."/>
            <person name="Hellsten U."/>
            <person name="Larroux C."/>
            <person name="Putnam N.H."/>
            <person name="Stanke M."/>
            <person name="Adamska M."/>
            <person name="Darling A."/>
            <person name="Degnan S.M."/>
            <person name="Oakley T.H."/>
            <person name="Plachetzki D.C."/>
            <person name="Zhai Y."/>
            <person name="Adamski M."/>
            <person name="Calcino A."/>
            <person name="Cummins S.F."/>
            <person name="Goodstein D.M."/>
            <person name="Harris C."/>
            <person name="Jackson D.J."/>
            <person name="Leys S.P."/>
            <person name="Shu S."/>
            <person name="Woodcroft B.J."/>
            <person name="Vervoort M."/>
            <person name="Kosik K.S."/>
            <person name="Manning G."/>
            <person name="Degnan B.M."/>
            <person name="Rokhsar D.S."/>
        </authorList>
    </citation>
    <scope>NUCLEOTIDE SEQUENCE [LARGE SCALE GENOMIC DNA]</scope>
</reference>
<feature type="transmembrane region" description="Helical" evidence="5">
    <location>
        <begin position="101"/>
        <end position="125"/>
    </location>
</feature>
<dbReference type="PANTHER" id="PTHR23112:SF43">
    <property type="entry name" value="CYCLIC AMP RECEPTOR-LIKE PROTEIN A"/>
    <property type="match status" value="1"/>
</dbReference>
<keyword evidence="2 5" id="KW-0812">Transmembrane</keyword>
<dbReference type="GO" id="GO:0004930">
    <property type="term" value="F:G protein-coupled receptor activity"/>
    <property type="evidence" value="ECO:0007669"/>
    <property type="project" value="TreeGrafter"/>
</dbReference>
<dbReference type="Gene3D" id="1.20.1070.10">
    <property type="entry name" value="Rhodopsin 7-helix transmembrane proteins"/>
    <property type="match status" value="1"/>
</dbReference>
<dbReference type="GO" id="GO:0007166">
    <property type="term" value="P:cell surface receptor signaling pathway"/>
    <property type="evidence" value="ECO:0007669"/>
    <property type="project" value="InterPro"/>
</dbReference>
<dbReference type="Proteomes" id="UP000007879">
    <property type="component" value="Unassembled WGS sequence"/>
</dbReference>
<organism evidence="7 8">
    <name type="scientific">Amphimedon queenslandica</name>
    <name type="common">Sponge</name>
    <dbReference type="NCBI Taxonomy" id="400682"/>
    <lineage>
        <taxon>Eukaryota</taxon>
        <taxon>Metazoa</taxon>
        <taxon>Porifera</taxon>
        <taxon>Demospongiae</taxon>
        <taxon>Heteroscleromorpha</taxon>
        <taxon>Haplosclerida</taxon>
        <taxon>Niphatidae</taxon>
        <taxon>Amphimedon</taxon>
    </lineage>
</organism>